<dbReference type="InterPro" id="IPR005822">
    <property type="entry name" value="Ribosomal_uL13"/>
</dbReference>
<comment type="similarity">
    <text evidence="1 4">Belongs to the universal ribosomal protein uL13 family.</text>
</comment>
<dbReference type="GO" id="GO:0003729">
    <property type="term" value="F:mRNA binding"/>
    <property type="evidence" value="ECO:0007669"/>
    <property type="project" value="TreeGrafter"/>
</dbReference>
<evidence type="ECO:0000256" key="4">
    <source>
        <dbReference type="HAMAP-Rule" id="MF_01366"/>
    </source>
</evidence>
<name>A0A654LWZ3_9ARCH</name>
<dbReference type="SUPFAM" id="SSF52161">
    <property type="entry name" value="Ribosomal protein L13"/>
    <property type="match status" value="1"/>
</dbReference>
<reference evidence="6" key="1">
    <citation type="submission" date="2015-10" db="EMBL/GenBank/DDBJ databases">
        <title>Niche specialization of a soil ammonia-oxidizing archaeon, Candidatus Nitrosocosmicus oleophilus.</title>
        <authorList>
            <person name="Jung M.-Y."/>
            <person name="Rhee S.-K."/>
        </authorList>
    </citation>
    <scope>NUCLEOTIDE SEQUENCE [LARGE SCALE GENOMIC DNA]</scope>
    <source>
        <strain evidence="6">MY3</strain>
    </source>
</reference>
<evidence type="ECO:0000256" key="3">
    <source>
        <dbReference type="ARBA" id="ARBA00023274"/>
    </source>
</evidence>
<dbReference type="HAMAP" id="MF_01366">
    <property type="entry name" value="Ribosomal_uL13"/>
    <property type="match status" value="1"/>
</dbReference>
<sequence length="164" mass="18466">MAKETKLETKPEESQPQQNKLIVVDATNCISGRLCSKVSKLLLQGNRVSVVNAEKVMVSGNKYEVIESYKKRLEVGSIVNPIHGPFHPRRPDTIITKMIRGMVPKRKSSGMQSFKRLRVYIGVPDELKNSAMQSFEDAKITRPESFYISMSDVAKQIGWKGVVQ</sequence>
<dbReference type="GeneID" id="60420877"/>
<dbReference type="Gene3D" id="3.90.1180.10">
    <property type="entry name" value="Ribosomal protein L13"/>
    <property type="match status" value="1"/>
</dbReference>
<keyword evidence="3 4" id="KW-0687">Ribonucleoprotein</keyword>
<dbReference type="PIRSF" id="PIRSF002181">
    <property type="entry name" value="Ribosomal_L13"/>
    <property type="match status" value="1"/>
</dbReference>
<dbReference type="InterPro" id="IPR005823">
    <property type="entry name" value="Ribosomal_uL13_bac-type"/>
</dbReference>
<keyword evidence="2 4" id="KW-0689">Ribosomal protein</keyword>
<dbReference type="GO" id="GO:0022625">
    <property type="term" value="C:cytosolic large ribosomal subunit"/>
    <property type="evidence" value="ECO:0007669"/>
    <property type="project" value="UniProtKB-UniRule"/>
</dbReference>
<dbReference type="GO" id="GO:0017148">
    <property type="term" value="P:negative regulation of translation"/>
    <property type="evidence" value="ECO:0007669"/>
    <property type="project" value="TreeGrafter"/>
</dbReference>
<dbReference type="PANTHER" id="PTHR11545">
    <property type="entry name" value="RIBOSOMAL PROTEIN L13"/>
    <property type="match status" value="1"/>
</dbReference>
<dbReference type="GO" id="GO:0006412">
    <property type="term" value="P:translation"/>
    <property type="evidence" value="ECO:0007669"/>
    <property type="project" value="UniProtKB-UniRule"/>
</dbReference>
<proteinExistence type="inferred from homology"/>
<accession>A0A654LWZ3</accession>
<dbReference type="KEGG" id="taa:NMY3_00737"/>
<dbReference type="RefSeq" id="WP_231100209.1">
    <property type="nucleotide sequence ID" value="NZ_CP012850.1"/>
</dbReference>
<dbReference type="CDD" id="cd00392">
    <property type="entry name" value="Ribosomal_L13"/>
    <property type="match status" value="1"/>
</dbReference>
<protein>
    <recommendedName>
        <fullName evidence="4">Large ribosomal subunit protein uL13</fullName>
    </recommendedName>
</protein>
<dbReference type="PANTHER" id="PTHR11545:SF3">
    <property type="entry name" value="LARGE RIBOSOMAL SUBUNIT PROTEIN UL13"/>
    <property type="match status" value="1"/>
</dbReference>
<gene>
    <name evidence="5" type="primary">rplM</name>
    <name evidence="4" type="synonym">rpl13</name>
    <name evidence="5" type="ORF">NMY3_00737</name>
</gene>
<dbReference type="Pfam" id="PF00572">
    <property type="entry name" value="Ribosomal_L13"/>
    <property type="match status" value="1"/>
</dbReference>
<evidence type="ECO:0000313" key="5">
    <source>
        <dbReference type="EMBL" id="ALI34946.1"/>
    </source>
</evidence>
<dbReference type="Proteomes" id="UP000058925">
    <property type="component" value="Chromosome"/>
</dbReference>
<dbReference type="NCBIfam" id="TIGR01077">
    <property type="entry name" value="L13_A_E"/>
    <property type="match status" value="1"/>
</dbReference>
<keyword evidence="6" id="KW-1185">Reference proteome</keyword>
<dbReference type="InterPro" id="IPR005755">
    <property type="entry name" value="Ribosomal_uL13_euk/arc"/>
</dbReference>
<evidence type="ECO:0000256" key="1">
    <source>
        <dbReference type="ARBA" id="ARBA00006227"/>
    </source>
</evidence>
<comment type="subunit">
    <text evidence="4">Part of the 50S ribosomal subunit.</text>
</comment>
<dbReference type="AlphaFoldDB" id="A0A654LWZ3"/>
<organism evidence="5 6">
    <name type="scientific">Candidatus Nitrosocosmicus oleophilus</name>
    <dbReference type="NCBI Taxonomy" id="1353260"/>
    <lineage>
        <taxon>Archaea</taxon>
        <taxon>Nitrososphaerota</taxon>
        <taxon>Nitrososphaeria</taxon>
        <taxon>Nitrososphaerales</taxon>
        <taxon>Nitrososphaeraceae</taxon>
        <taxon>Candidatus Nitrosocosmicus</taxon>
    </lineage>
</organism>
<dbReference type="NCBIfam" id="NF005004">
    <property type="entry name" value="PRK06394.1"/>
    <property type="match status" value="1"/>
</dbReference>
<evidence type="ECO:0000256" key="2">
    <source>
        <dbReference type="ARBA" id="ARBA00022980"/>
    </source>
</evidence>
<dbReference type="GO" id="GO:0003735">
    <property type="term" value="F:structural constituent of ribosome"/>
    <property type="evidence" value="ECO:0007669"/>
    <property type="project" value="UniProtKB-UniRule"/>
</dbReference>
<dbReference type="InterPro" id="IPR036899">
    <property type="entry name" value="Ribosomal_uL13_sf"/>
</dbReference>
<comment type="function">
    <text evidence="4">This protein is one of the early assembly proteins of the 50S ribosomal subunit, although it is not seen to bind rRNA by itself. It is important during the early stages of 50S assembly.</text>
</comment>
<dbReference type="EMBL" id="CP012850">
    <property type="protein sequence ID" value="ALI34946.1"/>
    <property type="molecule type" value="Genomic_DNA"/>
</dbReference>
<evidence type="ECO:0000313" key="6">
    <source>
        <dbReference type="Proteomes" id="UP000058925"/>
    </source>
</evidence>